<keyword evidence="2" id="KW-1185">Reference proteome</keyword>
<name>A0A4Z2JDX8_9TELE</name>
<gene>
    <name evidence="1" type="ORF">EYF80_001162</name>
</gene>
<accession>A0A4Z2JDX8</accession>
<dbReference type="EMBL" id="SRLO01000005">
    <property type="protein sequence ID" value="TNN88380.1"/>
    <property type="molecule type" value="Genomic_DNA"/>
</dbReference>
<dbReference type="Proteomes" id="UP000314294">
    <property type="component" value="Unassembled WGS sequence"/>
</dbReference>
<comment type="caution">
    <text evidence="1">The sequence shown here is derived from an EMBL/GenBank/DDBJ whole genome shotgun (WGS) entry which is preliminary data.</text>
</comment>
<evidence type="ECO:0000313" key="1">
    <source>
        <dbReference type="EMBL" id="TNN88380.1"/>
    </source>
</evidence>
<evidence type="ECO:0000313" key="2">
    <source>
        <dbReference type="Proteomes" id="UP000314294"/>
    </source>
</evidence>
<organism evidence="1 2">
    <name type="scientific">Liparis tanakae</name>
    <name type="common">Tanaka's snailfish</name>
    <dbReference type="NCBI Taxonomy" id="230148"/>
    <lineage>
        <taxon>Eukaryota</taxon>
        <taxon>Metazoa</taxon>
        <taxon>Chordata</taxon>
        <taxon>Craniata</taxon>
        <taxon>Vertebrata</taxon>
        <taxon>Euteleostomi</taxon>
        <taxon>Actinopterygii</taxon>
        <taxon>Neopterygii</taxon>
        <taxon>Teleostei</taxon>
        <taxon>Neoteleostei</taxon>
        <taxon>Acanthomorphata</taxon>
        <taxon>Eupercaria</taxon>
        <taxon>Perciformes</taxon>
        <taxon>Cottioidei</taxon>
        <taxon>Cottales</taxon>
        <taxon>Liparidae</taxon>
        <taxon>Liparis</taxon>
    </lineage>
</organism>
<sequence length="131" mass="14284">MDEVKEDDLQIATGDKDNWKNRLFGLSVGLMRENVRQYVSSCGYRAMWRGGRDPSEAELVHTLRAGGRSGTAWEKPNPPCDVIGVVFQCGKSVVQLQGYLQVKGTWIEPHSSGPVPSVLTPGSINTAVCPP</sequence>
<dbReference type="AlphaFoldDB" id="A0A4Z2JDX8"/>
<reference evidence="1 2" key="1">
    <citation type="submission" date="2019-03" db="EMBL/GenBank/DDBJ databases">
        <title>First draft genome of Liparis tanakae, snailfish: a comprehensive survey of snailfish specific genes.</title>
        <authorList>
            <person name="Kim W."/>
            <person name="Song I."/>
            <person name="Jeong J.-H."/>
            <person name="Kim D."/>
            <person name="Kim S."/>
            <person name="Ryu S."/>
            <person name="Song J.Y."/>
            <person name="Lee S.K."/>
        </authorList>
    </citation>
    <scope>NUCLEOTIDE SEQUENCE [LARGE SCALE GENOMIC DNA]</scope>
    <source>
        <tissue evidence="1">Muscle</tissue>
    </source>
</reference>
<proteinExistence type="predicted"/>
<protein>
    <submittedName>
        <fullName evidence="1">Uncharacterized protein</fullName>
    </submittedName>
</protein>